<evidence type="ECO:0000313" key="2">
    <source>
        <dbReference type="EMBL" id="KAH9501043.1"/>
    </source>
</evidence>
<keyword evidence="1" id="KW-1133">Transmembrane helix</keyword>
<feature type="transmembrane region" description="Helical" evidence="1">
    <location>
        <begin position="27"/>
        <end position="46"/>
    </location>
</feature>
<keyword evidence="3" id="KW-1185">Reference proteome</keyword>
<protein>
    <submittedName>
        <fullName evidence="2">Uncharacterized protein</fullName>
    </submittedName>
</protein>
<dbReference type="PROSITE" id="PS51257">
    <property type="entry name" value="PROKAR_LIPOPROTEIN"/>
    <property type="match status" value="1"/>
</dbReference>
<name>A0A922HQV6_DERFA</name>
<evidence type="ECO:0000256" key="1">
    <source>
        <dbReference type="SAM" id="Phobius"/>
    </source>
</evidence>
<reference evidence="2" key="2">
    <citation type="journal article" date="2022" name="Res Sq">
        <title>Comparative Genomics Reveals Insights into the Divergent Evolution of Astigmatic Mites and Household Pest Adaptations.</title>
        <authorList>
            <person name="Xiong Q."/>
            <person name="Wan A.T.-Y."/>
            <person name="Liu X.-Y."/>
            <person name="Fung C.S.-H."/>
            <person name="Xiao X."/>
            <person name="Malainual N."/>
            <person name="Hou J."/>
            <person name="Wang L."/>
            <person name="Wang M."/>
            <person name="Yang K."/>
            <person name="Cui Y."/>
            <person name="Leung E."/>
            <person name="Nong W."/>
            <person name="Shin S.-K."/>
            <person name="Au S."/>
            <person name="Jeong K.Y."/>
            <person name="Chew F.T."/>
            <person name="Hui J."/>
            <person name="Leung T.F."/>
            <person name="Tungtrongchitr A."/>
            <person name="Zhong N."/>
            <person name="Liu Z."/>
            <person name="Tsui S."/>
        </authorList>
    </citation>
    <scope>NUCLEOTIDE SEQUENCE</scope>
    <source>
        <strain evidence="2">Derf</strain>
        <tissue evidence="2">Whole organism</tissue>
    </source>
</reference>
<organism evidence="2 3">
    <name type="scientific">Dermatophagoides farinae</name>
    <name type="common">American house dust mite</name>
    <dbReference type="NCBI Taxonomy" id="6954"/>
    <lineage>
        <taxon>Eukaryota</taxon>
        <taxon>Metazoa</taxon>
        <taxon>Ecdysozoa</taxon>
        <taxon>Arthropoda</taxon>
        <taxon>Chelicerata</taxon>
        <taxon>Arachnida</taxon>
        <taxon>Acari</taxon>
        <taxon>Acariformes</taxon>
        <taxon>Sarcoptiformes</taxon>
        <taxon>Astigmata</taxon>
        <taxon>Psoroptidia</taxon>
        <taxon>Analgoidea</taxon>
        <taxon>Pyroglyphidae</taxon>
        <taxon>Dermatophagoidinae</taxon>
        <taxon>Dermatophagoides</taxon>
    </lineage>
</organism>
<sequence>MFREKCPYGQCTRKKNLSFCPSSSSSSSIACTTTIINMVMNIIILTRMKFNSIFFHEKKPLKNCKNKRDGWKKKDDT</sequence>
<reference evidence="2" key="1">
    <citation type="submission" date="2013-05" db="EMBL/GenBank/DDBJ databases">
        <authorList>
            <person name="Yim A.K.Y."/>
            <person name="Chan T.F."/>
            <person name="Ji K.M."/>
            <person name="Liu X.Y."/>
            <person name="Zhou J.W."/>
            <person name="Li R.Q."/>
            <person name="Yang K.Y."/>
            <person name="Li J."/>
            <person name="Li M."/>
            <person name="Law P.T.W."/>
            <person name="Wu Y.L."/>
            <person name="Cai Z.L."/>
            <person name="Qin H."/>
            <person name="Bao Y."/>
            <person name="Leung R.K.K."/>
            <person name="Ng P.K.S."/>
            <person name="Zou J."/>
            <person name="Zhong X.J."/>
            <person name="Ran P.X."/>
            <person name="Zhong N.S."/>
            <person name="Liu Z.G."/>
            <person name="Tsui S.K.W."/>
        </authorList>
    </citation>
    <scope>NUCLEOTIDE SEQUENCE</scope>
    <source>
        <strain evidence="2">Derf</strain>
        <tissue evidence="2">Whole organism</tissue>
    </source>
</reference>
<accession>A0A922HQV6</accession>
<dbReference type="EMBL" id="ASGP02000006">
    <property type="protein sequence ID" value="KAH9501043.1"/>
    <property type="molecule type" value="Genomic_DNA"/>
</dbReference>
<keyword evidence="1" id="KW-0472">Membrane</keyword>
<dbReference type="Proteomes" id="UP000790347">
    <property type="component" value="Unassembled WGS sequence"/>
</dbReference>
<comment type="caution">
    <text evidence="2">The sequence shown here is derived from an EMBL/GenBank/DDBJ whole genome shotgun (WGS) entry which is preliminary data.</text>
</comment>
<proteinExistence type="predicted"/>
<dbReference type="AlphaFoldDB" id="A0A922HQV6"/>
<keyword evidence="1" id="KW-0812">Transmembrane</keyword>
<evidence type="ECO:0000313" key="3">
    <source>
        <dbReference type="Proteomes" id="UP000790347"/>
    </source>
</evidence>
<gene>
    <name evidence="2" type="ORF">DERF_011913</name>
</gene>